<comment type="caution">
    <text evidence="1">The sequence shown here is derived from an EMBL/GenBank/DDBJ whole genome shotgun (WGS) entry which is preliminary data.</text>
</comment>
<protein>
    <submittedName>
        <fullName evidence="1">Uncharacterized protein</fullName>
    </submittedName>
</protein>
<accession>A0ABN9FKM4</accession>
<gene>
    <name evidence="1" type="ORF">SPARVUS_LOCUS12274012</name>
</gene>
<name>A0ABN9FKM4_9NEOB</name>
<reference evidence="1" key="1">
    <citation type="submission" date="2023-05" db="EMBL/GenBank/DDBJ databases">
        <authorList>
            <person name="Stuckert A."/>
        </authorList>
    </citation>
    <scope>NUCLEOTIDE SEQUENCE</scope>
</reference>
<sequence length="49" mass="5580">MKRRIIPSRQKVYVQSSSISDSSLTASSHTMFQPLHGRTVPELSLIVYF</sequence>
<dbReference type="Proteomes" id="UP001162483">
    <property type="component" value="Unassembled WGS sequence"/>
</dbReference>
<evidence type="ECO:0000313" key="2">
    <source>
        <dbReference type="Proteomes" id="UP001162483"/>
    </source>
</evidence>
<keyword evidence="2" id="KW-1185">Reference proteome</keyword>
<proteinExistence type="predicted"/>
<organism evidence="1 2">
    <name type="scientific">Staurois parvus</name>
    <dbReference type="NCBI Taxonomy" id="386267"/>
    <lineage>
        <taxon>Eukaryota</taxon>
        <taxon>Metazoa</taxon>
        <taxon>Chordata</taxon>
        <taxon>Craniata</taxon>
        <taxon>Vertebrata</taxon>
        <taxon>Euteleostomi</taxon>
        <taxon>Amphibia</taxon>
        <taxon>Batrachia</taxon>
        <taxon>Anura</taxon>
        <taxon>Neobatrachia</taxon>
        <taxon>Ranoidea</taxon>
        <taxon>Ranidae</taxon>
        <taxon>Staurois</taxon>
    </lineage>
</organism>
<evidence type="ECO:0000313" key="1">
    <source>
        <dbReference type="EMBL" id="CAI9597596.1"/>
    </source>
</evidence>
<dbReference type="EMBL" id="CATNWA010017049">
    <property type="protein sequence ID" value="CAI9597596.1"/>
    <property type="molecule type" value="Genomic_DNA"/>
</dbReference>